<reference evidence="3" key="1">
    <citation type="journal article" date="2019" name="Int. J. Syst. Evol. Microbiol.">
        <title>The Global Catalogue of Microorganisms (GCM) 10K type strain sequencing project: providing services to taxonomists for standard genome sequencing and annotation.</title>
        <authorList>
            <consortium name="The Broad Institute Genomics Platform"/>
            <consortium name="The Broad Institute Genome Sequencing Center for Infectious Disease"/>
            <person name="Wu L."/>
            <person name="Ma J."/>
        </authorList>
    </citation>
    <scope>NUCLEOTIDE SEQUENCE [LARGE SCALE GENOMIC DNA]</scope>
    <source>
        <strain evidence="3">CGMCC 4.7177</strain>
    </source>
</reference>
<feature type="region of interest" description="Disordered" evidence="1">
    <location>
        <begin position="72"/>
        <end position="99"/>
    </location>
</feature>
<evidence type="ECO:0000313" key="3">
    <source>
        <dbReference type="Proteomes" id="UP001595839"/>
    </source>
</evidence>
<sequence>MSQPRVRMPRLTFSPQVVNQDPTPPHQHRRLAMFRRVLNNDSLPLRTRTAAALVLLYAQPVTRIVRLTLEDVMDDGSPRRRSPSVWETRRPRSQSPPSA</sequence>
<accession>A0ABV9B2X2</accession>
<keyword evidence="3" id="KW-1185">Reference proteome</keyword>
<proteinExistence type="predicted"/>
<evidence type="ECO:0000256" key="1">
    <source>
        <dbReference type="SAM" id="MobiDB-lite"/>
    </source>
</evidence>
<dbReference type="RefSeq" id="WP_381183440.1">
    <property type="nucleotide sequence ID" value="NZ_JBHSFK010000039.1"/>
</dbReference>
<comment type="caution">
    <text evidence="2">The sequence shown here is derived from an EMBL/GenBank/DDBJ whole genome shotgun (WGS) entry which is preliminary data.</text>
</comment>
<evidence type="ECO:0000313" key="2">
    <source>
        <dbReference type="EMBL" id="MFC4506040.1"/>
    </source>
</evidence>
<dbReference type="EMBL" id="JBHSFK010000039">
    <property type="protein sequence ID" value="MFC4506040.1"/>
    <property type="molecule type" value="Genomic_DNA"/>
</dbReference>
<protein>
    <recommendedName>
        <fullName evidence="4">Integrase</fullName>
    </recommendedName>
</protein>
<feature type="region of interest" description="Disordered" evidence="1">
    <location>
        <begin position="1"/>
        <end position="26"/>
    </location>
</feature>
<name>A0ABV9B2X2_9ACTN</name>
<dbReference type="Proteomes" id="UP001595839">
    <property type="component" value="Unassembled WGS sequence"/>
</dbReference>
<gene>
    <name evidence="2" type="ORF">ACFPIH_42450</name>
</gene>
<evidence type="ECO:0008006" key="4">
    <source>
        <dbReference type="Google" id="ProtNLM"/>
    </source>
</evidence>
<organism evidence="2 3">
    <name type="scientific">Streptomyces vulcanius</name>
    <dbReference type="NCBI Taxonomy" id="1441876"/>
    <lineage>
        <taxon>Bacteria</taxon>
        <taxon>Bacillati</taxon>
        <taxon>Actinomycetota</taxon>
        <taxon>Actinomycetes</taxon>
        <taxon>Kitasatosporales</taxon>
        <taxon>Streptomycetaceae</taxon>
        <taxon>Streptomyces</taxon>
    </lineage>
</organism>